<accession>A0ABU4HZR4</accession>
<feature type="compositionally biased region" description="Low complexity" evidence="1">
    <location>
        <begin position="303"/>
        <end position="325"/>
    </location>
</feature>
<evidence type="ECO:0000313" key="3">
    <source>
        <dbReference type="Proteomes" id="UP001284601"/>
    </source>
</evidence>
<gene>
    <name evidence="2" type="ORF">R7226_24630</name>
</gene>
<sequence length="334" mass="36420">MSERDRSRRSADQRLRELRPRLSAQLVGRLEARVNALRPQFRGYDRTLLDSARDVLGDPFEKLGPRAERTLVGSGGERRLTRWESEDFDRAAYALALEREAGTTWARSSEQTPKAVKMAAMLEGHRELLGDARCRQLTMRAETMVGAIASADAQTVDRLLGELGSPLETLDVDQVRASRDFRGREHARNSVEHEWKATVLERSGHDVRLAAQYHDAAASQRAAAAWLLDPAASSEVEYLDSWMQEHGSATAMWLAANTASLARSQAQAQAQVRPEAAIAGEGPAFEPLAGDLPAAREASGAWAAPQERLPAPAPAAELEAGAPAEIDQAPDIGF</sequence>
<reference evidence="2 3" key="2">
    <citation type="submission" date="2023-10" db="EMBL/GenBank/DDBJ databases">
        <authorList>
            <person name="Han X.F."/>
        </authorList>
    </citation>
    <scope>NUCLEOTIDE SEQUENCE [LARGE SCALE GENOMIC DNA]</scope>
    <source>
        <strain evidence="2 3">KCTC 39840</strain>
    </source>
</reference>
<proteinExistence type="predicted"/>
<organism evidence="2 3">
    <name type="scientific">Conexibacter stalactiti</name>
    <dbReference type="NCBI Taxonomy" id="1940611"/>
    <lineage>
        <taxon>Bacteria</taxon>
        <taxon>Bacillati</taxon>
        <taxon>Actinomycetota</taxon>
        <taxon>Thermoleophilia</taxon>
        <taxon>Solirubrobacterales</taxon>
        <taxon>Conexibacteraceae</taxon>
        <taxon>Conexibacter</taxon>
    </lineage>
</organism>
<evidence type="ECO:0000313" key="2">
    <source>
        <dbReference type="EMBL" id="MDW5597559.1"/>
    </source>
</evidence>
<name>A0ABU4HZR4_9ACTN</name>
<keyword evidence="3" id="KW-1185">Reference proteome</keyword>
<evidence type="ECO:0000256" key="1">
    <source>
        <dbReference type="SAM" id="MobiDB-lite"/>
    </source>
</evidence>
<dbReference type="EMBL" id="JAWSTH010000093">
    <property type="protein sequence ID" value="MDW5597559.1"/>
    <property type="molecule type" value="Genomic_DNA"/>
</dbReference>
<protein>
    <recommendedName>
        <fullName evidence="4">DUF222 domain-containing protein</fullName>
    </recommendedName>
</protein>
<feature type="region of interest" description="Disordered" evidence="1">
    <location>
        <begin position="297"/>
        <end position="334"/>
    </location>
</feature>
<reference evidence="3" key="1">
    <citation type="submission" date="2023-07" db="EMBL/GenBank/DDBJ databases">
        <title>Conexibacter stalactiti sp. nov., isolated from stalactites in a lava cave and emended description of the genus Conexibacter.</title>
        <authorList>
            <person name="Lee S.D."/>
        </authorList>
    </citation>
    <scope>NUCLEOTIDE SEQUENCE [LARGE SCALE GENOMIC DNA]</scope>
    <source>
        <strain evidence="3">KCTC 39840</strain>
    </source>
</reference>
<evidence type="ECO:0008006" key="4">
    <source>
        <dbReference type="Google" id="ProtNLM"/>
    </source>
</evidence>
<dbReference type="Proteomes" id="UP001284601">
    <property type="component" value="Unassembled WGS sequence"/>
</dbReference>
<dbReference type="RefSeq" id="WP_318600025.1">
    <property type="nucleotide sequence ID" value="NZ_JAWSTH010000093.1"/>
</dbReference>
<comment type="caution">
    <text evidence="2">The sequence shown here is derived from an EMBL/GenBank/DDBJ whole genome shotgun (WGS) entry which is preliminary data.</text>
</comment>